<dbReference type="PROSITE" id="PS50932">
    <property type="entry name" value="HTH_LACI_2"/>
    <property type="match status" value="1"/>
</dbReference>
<dbReference type="InterPro" id="IPR010982">
    <property type="entry name" value="Lambda_DNA-bd_dom_sf"/>
</dbReference>
<dbReference type="InterPro" id="IPR028082">
    <property type="entry name" value="Peripla_BP_I"/>
</dbReference>
<dbReference type="AlphaFoldDB" id="A0A2P2BXI0"/>
<dbReference type="InterPro" id="IPR000843">
    <property type="entry name" value="HTH_LacI"/>
</dbReference>
<dbReference type="SUPFAM" id="SSF53822">
    <property type="entry name" value="Periplasmic binding protein-like I"/>
    <property type="match status" value="1"/>
</dbReference>
<keyword evidence="2" id="KW-0238">DNA-binding</keyword>
<dbReference type="SUPFAM" id="SSF47413">
    <property type="entry name" value="lambda repressor-like DNA-binding domains"/>
    <property type="match status" value="1"/>
</dbReference>
<dbReference type="GO" id="GO:0000976">
    <property type="term" value="F:transcription cis-regulatory region binding"/>
    <property type="evidence" value="ECO:0007669"/>
    <property type="project" value="TreeGrafter"/>
</dbReference>
<dbReference type="GO" id="GO:0003700">
    <property type="term" value="F:DNA-binding transcription factor activity"/>
    <property type="evidence" value="ECO:0007669"/>
    <property type="project" value="TreeGrafter"/>
</dbReference>
<dbReference type="Gene3D" id="1.10.260.40">
    <property type="entry name" value="lambda repressor-like DNA-binding domains"/>
    <property type="match status" value="1"/>
</dbReference>
<feature type="domain" description="HTH lacI-type" evidence="4">
    <location>
        <begin position="12"/>
        <end position="66"/>
    </location>
</feature>
<dbReference type="CDD" id="cd01392">
    <property type="entry name" value="HTH_LacI"/>
    <property type="match status" value="1"/>
</dbReference>
<protein>
    <submittedName>
        <fullName evidence="5">Transcriptional regulator, LacI family</fullName>
    </submittedName>
</protein>
<dbReference type="Pfam" id="PF00356">
    <property type="entry name" value="LacI"/>
    <property type="match status" value="1"/>
</dbReference>
<organism evidence="5">
    <name type="scientific">metagenome</name>
    <dbReference type="NCBI Taxonomy" id="256318"/>
    <lineage>
        <taxon>unclassified sequences</taxon>
        <taxon>metagenomes</taxon>
    </lineage>
</organism>
<dbReference type="Pfam" id="PF13377">
    <property type="entry name" value="Peripla_BP_3"/>
    <property type="match status" value="1"/>
</dbReference>
<dbReference type="InterPro" id="IPR046335">
    <property type="entry name" value="LacI/GalR-like_sensor"/>
</dbReference>
<dbReference type="Gene3D" id="3.40.50.2300">
    <property type="match status" value="2"/>
</dbReference>
<keyword evidence="1" id="KW-0805">Transcription regulation</keyword>
<name>A0A2P2BXI0_9ZZZZ</name>
<dbReference type="PANTHER" id="PTHR30146">
    <property type="entry name" value="LACI-RELATED TRANSCRIPTIONAL REPRESSOR"/>
    <property type="match status" value="1"/>
</dbReference>
<sequence length="342" mass="36347">MTHDVRRAALQATLSDVAELAGVSRQTVSNAMNNPDLLKADTLERVRAAVAELGYSPNRAARNLRTKSSRLIGMRFAPAQEGTANAMMDRFVHSLVEACKVGGYHVLLFPGAGDDPLAGYDDLLRSTAVDAFVVTDTYLGNPQAVWLEERGAPFVAFGRPWDAPEATHPWVDVDGAAGTRLATDHLLDRGHTRIAWIGWRKDSPIGEDRRAGWLGAMHDRGLSTTGLASRVEDTVASGAEAAGVLLDDAGPSAFVCASDTLAMGVLKTLGRRGLRPGADVAVVGFDDSQVAQVVSPGLTSVRQPLEEVAIEIVARLQGRLAVPAELDASSLLIPRLVVRSTS</sequence>
<accession>A0A2P2BXI0</accession>
<dbReference type="PROSITE" id="PS00356">
    <property type="entry name" value="HTH_LACI_1"/>
    <property type="match status" value="1"/>
</dbReference>
<evidence type="ECO:0000259" key="4">
    <source>
        <dbReference type="PROSITE" id="PS50932"/>
    </source>
</evidence>
<proteinExistence type="predicted"/>
<dbReference type="EMBL" id="CZKA01000009">
    <property type="protein sequence ID" value="CUR54458.1"/>
    <property type="molecule type" value="Genomic_DNA"/>
</dbReference>
<evidence type="ECO:0000313" key="5">
    <source>
        <dbReference type="EMBL" id="CUR54458.1"/>
    </source>
</evidence>
<dbReference type="SMART" id="SM00354">
    <property type="entry name" value="HTH_LACI"/>
    <property type="match status" value="1"/>
</dbReference>
<reference evidence="5" key="1">
    <citation type="submission" date="2015-08" db="EMBL/GenBank/DDBJ databases">
        <authorList>
            <person name="Babu N.S."/>
            <person name="Beckwith C.J."/>
            <person name="Beseler K.G."/>
            <person name="Brison A."/>
            <person name="Carone J.V."/>
            <person name="Caskin T.P."/>
            <person name="Diamond M."/>
            <person name="Durham M.E."/>
            <person name="Foxe J.M."/>
            <person name="Go M."/>
            <person name="Henderson B.A."/>
            <person name="Jones I.B."/>
            <person name="McGettigan J.A."/>
            <person name="Micheletti S.J."/>
            <person name="Nasrallah M.E."/>
            <person name="Ortiz D."/>
            <person name="Piller C.R."/>
            <person name="Privatt S.R."/>
            <person name="Schneider S.L."/>
            <person name="Sharp S."/>
            <person name="Smith T.C."/>
            <person name="Stanton J.D."/>
            <person name="Ullery H.E."/>
            <person name="Wilson R.J."/>
            <person name="Serrano M.G."/>
            <person name="Buck G."/>
            <person name="Lee V."/>
            <person name="Wang Y."/>
            <person name="Carvalho R."/>
            <person name="Voegtly L."/>
            <person name="Shi R."/>
            <person name="Duckworth R."/>
            <person name="Johnson A."/>
            <person name="Loviza R."/>
            <person name="Walstead R."/>
            <person name="Shah Z."/>
            <person name="Kiflezghi M."/>
            <person name="Wade K."/>
            <person name="Ball S.L."/>
            <person name="Bradley K.W."/>
            <person name="Asai D.J."/>
            <person name="Bowman C.A."/>
            <person name="Russell D.A."/>
            <person name="Pope W.H."/>
            <person name="Jacobs-Sera D."/>
            <person name="Hendrix R.W."/>
            <person name="Hatfull G.F."/>
        </authorList>
    </citation>
    <scope>NUCLEOTIDE SEQUENCE</scope>
</reference>
<gene>
    <name evidence="5" type="ORF">NOCA2170030</name>
</gene>
<evidence type="ECO:0000256" key="3">
    <source>
        <dbReference type="ARBA" id="ARBA00023163"/>
    </source>
</evidence>
<evidence type="ECO:0000256" key="2">
    <source>
        <dbReference type="ARBA" id="ARBA00023125"/>
    </source>
</evidence>
<dbReference type="PANTHER" id="PTHR30146:SF109">
    <property type="entry name" value="HTH-TYPE TRANSCRIPTIONAL REGULATOR GALS"/>
    <property type="match status" value="1"/>
</dbReference>
<keyword evidence="3" id="KW-0804">Transcription</keyword>
<evidence type="ECO:0000256" key="1">
    <source>
        <dbReference type="ARBA" id="ARBA00023015"/>
    </source>
</evidence>